<protein>
    <submittedName>
        <fullName evidence="2">Uncharacterized protein</fullName>
    </submittedName>
</protein>
<reference evidence="2" key="1">
    <citation type="submission" date="2021-01" db="UniProtKB">
        <authorList>
            <consortium name="EnsemblMetazoa"/>
        </authorList>
    </citation>
    <scope>IDENTIFICATION</scope>
</reference>
<dbReference type="RefSeq" id="XP_066930036.1">
    <property type="nucleotide sequence ID" value="XM_067073935.1"/>
</dbReference>
<dbReference type="Proteomes" id="UP000594262">
    <property type="component" value="Unplaced"/>
</dbReference>
<feature type="region of interest" description="Disordered" evidence="1">
    <location>
        <begin position="77"/>
        <end position="113"/>
    </location>
</feature>
<evidence type="ECO:0000313" key="3">
    <source>
        <dbReference type="Proteomes" id="UP000594262"/>
    </source>
</evidence>
<dbReference type="GeneID" id="136817608"/>
<proteinExistence type="predicted"/>
<dbReference type="EnsemblMetazoa" id="CLYHEMT022380.1">
    <property type="protein sequence ID" value="CLYHEMP022380.1"/>
    <property type="gene ID" value="CLYHEMG022380"/>
</dbReference>
<organism evidence="2 3">
    <name type="scientific">Clytia hemisphaerica</name>
    <dbReference type="NCBI Taxonomy" id="252671"/>
    <lineage>
        <taxon>Eukaryota</taxon>
        <taxon>Metazoa</taxon>
        <taxon>Cnidaria</taxon>
        <taxon>Hydrozoa</taxon>
        <taxon>Hydroidolina</taxon>
        <taxon>Leptothecata</taxon>
        <taxon>Obeliida</taxon>
        <taxon>Clytiidae</taxon>
        <taxon>Clytia</taxon>
    </lineage>
</organism>
<dbReference type="AlphaFoldDB" id="A0A7M5XF00"/>
<keyword evidence="3" id="KW-1185">Reference proteome</keyword>
<sequence>MDRKFKTSHNLFQYLSPNKLKMSAELTDQETIEAQEAEISSLKAQLAELKAKKTKTHSVEQCIERTYREFLYEVREHGTNDNSDQSLGCWVRGLGLSKPRPRPNNNSRKRKNK</sequence>
<evidence type="ECO:0000313" key="2">
    <source>
        <dbReference type="EnsemblMetazoa" id="CLYHEMP022380.1"/>
    </source>
</evidence>
<name>A0A7M5XF00_9CNID</name>
<accession>A0A7M5XF00</accession>
<evidence type="ECO:0000256" key="1">
    <source>
        <dbReference type="SAM" id="MobiDB-lite"/>
    </source>
</evidence>